<dbReference type="NCBIfam" id="NF041747">
    <property type="entry name" value="Drt3a"/>
    <property type="match status" value="1"/>
</dbReference>
<dbReference type="OrthoDB" id="9793236at2"/>
<evidence type="ECO:0000259" key="1">
    <source>
        <dbReference type="PROSITE" id="PS50878"/>
    </source>
</evidence>
<dbReference type="Pfam" id="PF00078">
    <property type="entry name" value="RVT_1"/>
    <property type="match status" value="1"/>
</dbReference>
<reference evidence="2 3" key="1">
    <citation type="submission" date="2018-02" db="EMBL/GenBank/DDBJ databases">
        <title>Novel Leptospira species isolated from soil and water in Japan.</title>
        <authorList>
            <person name="Nakao R."/>
            <person name="Masuzawa T."/>
        </authorList>
    </citation>
    <scope>NUCLEOTIDE SEQUENCE [LARGE SCALE GENOMIC DNA]</scope>
    <source>
        <strain evidence="2 3">YH101</strain>
    </source>
</reference>
<feature type="domain" description="Reverse transcriptase" evidence="1">
    <location>
        <begin position="1"/>
        <end position="261"/>
    </location>
</feature>
<gene>
    <name evidence="2" type="ORF">LPTSP4_36110</name>
</gene>
<dbReference type="GO" id="GO:0003964">
    <property type="term" value="F:RNA-directed DNA polymerase activity"/>
    <property type="evidence" value="ECO:0007669"/>
    <property type="project" value="UniProtKB-KW"/>
</dbReference>
<accession>A0A2P2E5C0</accession>
<keyword evidence="2" id="KW-0695">RNA-directed DNA polymerase</keyword>
<proteinExistence type="predicted"/>
<keyword evidence="2" id="KW-0808">Transferase</keyword>
<protein>
    <submittedName>
        <fullName evidence="2">Phage-related reverse transcriptase/maturase family protein</fullName>
    </submittedName>
</protein>
<dbReference type="InterPro" id="IPR000477">
    <property type="entry name" value="RT_dom"/>
</dbReference>
<keyword evidence="2" id="KW-0548">Nucleotidyltransferase</keyword>
<organism evidence="2 3">
    <name type="scientific">Leptospira ryugenii</name>
    <dbReference type="NCBI Taxonomy" id="1917863"/>
    <lineage>
        <taxon>Bacteria</taxon>
        <taxon>Pseudomonadati</taxon>
        <taxon>Spirochaetota</taxon>
        <taxon>Spirochaetia</taxon>
        <taxon>Leptospirales</taxon>
        <taxon>Leptospiraceae</taxon>
        <taxon>Leptospira</taxon>
    </lineage>
</organism>
<dbReference type="RefSeq" id="WP_108978474.1">
    <property type="nucleotide sequence ID" value="NZ_BFBB01000010.1"/>
</dbReference>
<keyword evidence="3" id="KW-1185">Reference proteome</keyword>
<dbReference type="CDD" id="cd01646">
    <property type="entry name" value="RT_Bac_retron_I"/>
    <property type="match status" value="1"/>
</dbReference>
<evidence type="ECO:0000313" key="3">
    <source>
        <dbReference type="Proteomes" id="UP000245133"/>
    </source>
</evidence>
<comment type="caution">
    <text evidence="2">The sequence shown here is derived from an EMBL/GenBank/DDBJ whole genome shotgun (WGS) entry which is preliminary data.</text>
</comment>
<dbReference type="PROSITE" id="PS50878">
    <property type="entry name" value="RT_POL"/>
    <property type="match status" value="1"/>
</dbReference>
<sequence length="419" mass="49299">MKFDQTFSKVSLSRLINRSDIYHDNRLSNNSVKDQVLALAQKRAKEGFETTPVGLNVTTKNKKKIYQLEDISDELVLRKINENIKYFSNFKLIDRDSIIFTLLSLLKETHPYTVIRLDIKSFYESVNTDSILLKVNKNLFLSRQNYQLLKSFFSFLKREQITGLARGLPLSATLAEFELNEYDKTISNLQGIYFYQRFVDDIILIVDPVSDISKLQQKLKDDLPTGLSFNTTKTKIITVDQTGNKGSTDIIETLDYLGYHFKLHTLLEDYQHKQKSLRRIEIDISEGKKNKFKSRLIKSLLDYHRNQDLRLLTDRVKFITGNFSLLDRRNGIKRKSGIYYNYKYINYTESEVLPNLDNFFRNILLVPKGKIYSKISTILSQQERRNLLKLSFRNGFKDKVFHYFSPSRLSKIKRCWEYV</sequence>
<dbReference type="AlphaFoldDB" id="A0A2P2E5C0"/>
<evidence type="ECO:0000313" key="2">
    <source>
        <dbReference type="EMBL" id="GBF52073.1"/>
    </source>
</evidence>
<dbReference type="Proteomes" id="UP000245133">
    <property type="component" value="Unassembled WGS sequence"/>
</dbReference>
<dbReference type="EMBL" id="BFBB01000010">
    <property type="protein sequence ID" value="GBF52073.1"/>
    <property type="molecule type" value="Genomic_DNA"/>
</dbReference>
<name>A0A2P2E5C0_9LEPT</name>